<feature type="transmembrane region" description="Helical" evidence="2">
    <location>
        <begin position="171"/>
        <end position="190"/>
    </location>
</feature>
<feature type="transmembrane region" description="Helical" evidence="2">
    <location>
        <begin position="241"/>
        <end position="258"/>
    </location>
</feature>
<name>A0A7S1UFN5_9STRA</name>
<keyword evidence="2" id="KW-0472">Membrane</keyword>
<accession>A0A7S1UFN5</accession>
<evidence type="ECO:0000256" key="1">
    <source>
        <dbReference type="SAM" id="MobiDB-lite"/>
    </source>
</evidence>
<feature type="transmembrane region" description="Helical" evidence="2">
    <location>
        <begin position="103"/>
        <end position="121"/>
    </location>
</feature>
<feature type="transmembrane region" description="Helical" evidence="2">
    <location>
        <begin position="210"/>
        <end position="229"/>
    </location>
</feature>
<feature type="region of interest" description="Disordered" evidence="1">
    <location>
        <begin position="334"/>
        <end position="395"/>
    </location>
</feature>
<proteinExistence type="predicted"/>
<keyword evidence="2" id="KW-0812">Transmembrane</keyword>
<evidence type="ECO:0000313" key="3">
    <source>
        <dbReference type="EMBL" id="CAD9266797.1"/>
    </source>
</evidence>
<evidence type="ECO:0000256" key="2">
    <source>
        <dbReference type="SAM" id="Phobius"/>
    </source>
</evidence>
<sequence>MTYHMPFLLDMDLDSVVLNQVFTYFHSGSLVGVVDPVTQEAARKLKAAREKTTLVRYYDDVYADPPPPHRVIWSWQERVLARPSAQGAAFDFVRFCVFFKNKVLSLVAALFALFIMSNTTAMLVRHLIASGVALVIPMLAFMQSFCGMRIDERVVAASYPWLVLPMRQMRQPWLIVAGHLGFLVVMYIMYEASQVLWANWLYPRLVANGTYLWLFALIMVLEYYSMVFLRSKAAIGFAPRMLMLSLLCYHLYIYSFPFGFYRPVLLLLTSVCVNVCLYCCVHLERQAVISGEVSFEQPRGAFVRLPYPIWQADLPPLWTVFVPPNETSTNVYNMPVPRAGGRPTPGDAGAGVGRDGSGEAQTDPVESADQPIPASDSGAGDARVRSRIQRGAERV</sequence>
<dbReference type="AlphaFoldDB" id="A0A7S1UFN5"/>
<dbReference type="EMBL" id="HBGJ01040016">
    <property type="protein sequence ID" value="CAD9266797.1"/>
    <property type="molecule type" value="Transcribed_RNA"/>
</dbReference>
<feature type="transmembrane region" description="Helical" evidence="2">
    <location>
        <begin position="127"/>
        <end position="150"/>
    </location>
</feature>
<keyword evidence="2" id="KW-1133">Transmembrane helix</keyword>
<organism evidence="3">
    <name type="scientific">Phaeomonas parva</name>
    <dbReference type="NCBI Taxonomy" id="124430"/>
    <lineage>
        <taxon>Eukaryota</taxon>
        <taxon>Sar</taxon>
        <taxon>Stramenopiles</taxon>
        <taxon>Ochrophyta</taxon>
        <taxon>Pinguiophyceae</taxon>
        <taxon>Pinguiochrysidales</taxon>
        <taxon>Pinguiochrysidaceae</taxon>
        <taxon>Phaeomonas</taxon>
    </lineage>
</organism>
<protein>
    <submittedName>
        <fullName evidence="3">Uncharacterized protein</fullName>
    </submittedName>
</protein>
<reference evidence="3" key="1">
    <citation type="submission" date="2021-01" db="EMBL/GenBank/DDBJ databases">
        <authorList>
            <person name="Corre E."/>
            <person name="Pelletier E."/>
            <person name="Niang G."/>
            <person name="Scheremetjew M."/>
            <person name="Finn R."/>
            <person name="Kale V."/>
            <person name="Holt S."/>
            <person name="Cochrane G."/>
            <person name="Meng A."/>
            <person name="Brown T."/>
            <person name="Cohen L."/>
        </authorList>
    </citation>
    <scope>NUCLEOTIDE SEQUENCE</scope>
    <source>
        <strain evidence="3">CCMP2877</strain>
    </source>
</reference>
<gene>
    <name evidence="3" type="ORF">PPAR1163_LOCUS25223</name>
</gene>